<accession>A0A7R9QIV6</accession>
<proteinExistence type="predicted"/>
<keyword evidence="2" id="KW-1185">Reference proteome</keyword>
<dbReference type="EMBL" id="OC917495">
    <property type="protein sequence ID" value="CAD7647236.1"/>
    <property type="molecule type" value="Genomic_DNA"/>
</dbReference>
<evidence type="ECO:0000313" key="2">
    <source>
        <dbReference type="Proteomes" id="UP000728032"/>
    </source>
</evidence>
<protein>
    <submittedName>
        <fullName evidence="1">Uncharacterized protein</fullName>
    </submittedName>
</protein>
<name>A0A7R9QIV6_9ACAR</name>
<dbReference type="Proteomes" id="UP000728032">
    <property type="component" value="Unassembled WGS sequence"/>
</dbReference>
<sequence>MVNLLYDLRYAMVGPEKKAVPVPENVLQLAQEDRLGTLKVAELQAFCESKGIIPAASRKAEYILAIRKFCNL</sequence>
<organism evidence="1">
    <name type="scientific">Oppiella nova</name>
    <dbReference type="NCBI Taxonomy" id="334625"/>
    <lineage>
        <taxon>Eukaryota</taxon>
        <taxon>Metazoa</taxon>
        <taxon>Ecdysozoa</taxon>
        <taxon>Arthropoda</taxon>
        <taxon>Chelicerata</taxon>
        <taxon>Arachnida</taxon>
        <taxon>Acari</taxon>
        <taxon>Acariformes</taxon>
        <taxon>Sarcoptiformes</taxon>
        <taxon>Oribatida</taxon>
        <taxon>Brachypylina</taxon>
        <taxon>Oppioidea</taxon>
        <taxon>Oppiidae</taxon>
        <taxon>Oppiella</taxon>
    </lineage>
</organism>
<dbReference type="InterPro" id="IPR036361">
    <property type="entry name" value="SAP_dom_sf"/>
</dbReference>
<dbReference type="EMBL" id="CAJPVJ010002670">
    <property type="protein sequence ID" value="CAG2166627.1"/>
    <property type="molecule type" value="Genomic_DNA"/>
</dbReference>
<dbReference type="AlphaFoldDB" id="A0A7R9QIV6"/>
<gene>
    <name evidence="1" type="ORF">ONB1V03_LOCUS6142</name>
</gene>
<dbReference type="Gene3D" id="1.10.720.30">
    <property type="entry name" value="SAP domain"/>
    <property type="match status" value="1"/>
</dbReference>
<reference evidence="1" key="1">
    <citation type="submission" date="2020-11" db="EMBL/GenBank/DDBJ databases">
        <authorList>
            <person name="Tran Van P."/>
        </authorList>
    </citation>
    <scope>NUCLEOTIDE SEQUENCE</scope>
</reference>
<evidence type="ECO:0000313" key="1">
    <source>
        <dbReference type="EMBL" id="CAD7647236.1"/>
    </source>
</evidence>